<dbReference type="SUPFAM" id="SSF101307">
    <property type="entry name" value="YutG-like"/>
    <property type="match status" value="1"/>
</dbReference>
<dbReference type="EMBL" id="SNZH01000001">
    <property type="protein sequence ID" value="TDR48749.1"/>
    <property type="molecule type" value="Genomic_DNA"/>
</dbReference>
<gene>
    <name evidence="4" type="ORF">DFR29_101373</name>
</gene>
<evidence type="ECO:0000259" key="3">
    <source>
        <dbReference type="Pfam" id="PF04608"/>
    </source>
</evidence>
<dbReference type="GO" id="GO:0008962">
    <property type="term" value="F:phosphatidylglycerophosphatase activity"/>
    <property type="evidence" value="ECO:0007669"/>
    <property type="project" value="UniProtKB-EC"/>
</dbReference>
<dbReference type="InterPro" id="IPR036681">
    <property type="entry name" value="PgpA-like_sf"/>
</dbReference>
<comment type="cofactor">
    <cofactor evidence="1">
        <name>Mg(2+)</name>
        <dbReference type="ChEBI" id="CHEBI:18420"/>
    </cofactor>
</comment>
<protein>
    <recommendedName>
        <fullName evidence="1">Phosphatidylglycerophosphatase A</fullName>
        <ecNumber evidence="1">3.1.3.27</ecNumber>
    </recommendedName>
    <alternativeName>
        <fullName evidence="1">Phosphatidylglycerolphosphate phosphatase A</fullName>
    </alternativeName>
</protein>
<feature type="domain" description="YutG/PgpA" evidence="3">
    <location>
        <begin position="18"/>
        <end position="156"/>
    </location>
</feature>
<evidence type="ECO:0000313" key="4">
    <source>
        <dbReference type="EMBL" id="TDR48749.1"/>
    </source>
</evidence>
<feature type="transmembrane region" description="Helical" evidence="2">
    <location>
        <begin position="143"/>
        <end position="161"/>
    </location>
</feature>
<organism evidence="4 5">
    <name type="scientific">Tahibacter aquaticus</name>
    <dbReference type="NCBI Taxonomy" id="520092"/>
    <lineage>
        <taxon>Bacteria</taxon>
        <taxon>Pseudomonadati</taxon>
        <taxon>Pseudomonadota</taxon>
        <taxon>Gammaproteobacteria</taxon>
        <taxon>Lysobacterales</taxon>
        <taxon>Rhodanobacteraceae</taxon>
        <taxon>Tahibacter</taxon>
    </lineage>
</organism>
<feature type="transmembrane region" description="Helical" evidence="2">
    <location>
        <begin position="52"/>
        <end position="74"/>
    </location>
</feature>
<comment type="catalytic activity">
    <reaction evidence="1">
        <text>a 1,2-diacyl-sn-glycero-3-phospho-(1'-sn-glycero-3'-phosphate) + H2O = a 1,2-diacyl-sn-glycero-3-phospho-(1'-sn-glycerol) + phosphate</text>
        <dbReference type="Rhea" id="RHEA:33751"/>
        <dbReference type="ChEBI" id="CHEBI:15377"/>
        <dbReference type="ChEBI" id="CHEBI:43474"/>
        <dbReference type="ChEBI" id="CHEBI:60110"/>
        <dbReference type="ChEBI" id="CHEBI:64716"/>
        <dbReference type="EC" id="3.1.3.27"/>
    </reaction>
</comment>
<sequence length="163" mass="17487">MSMTREQRQAVLSHPAGWIASGFGSGLAPLAPGTVGSAAALLPYLLLRELPLWAYLGITLATFVLGVWVSRIVVARTRLEDPGFIVIDEFVGQWLALAFAPAGWIWILVGFLLFRLFDVWKPWPVSWADRAVDGGLGVMLDDALAGVLASALLALAAWGWGAS</sequence>
<reference evidence="4 5" key="1">
    <citation type="submission" date="2019-03" db="EMBL/GenBank/DDBJ databases">
        <title>Genomic Encyclopedia of Type Strains, Phase IV (KMG-IV): sequencing the most valuable type-strain genomes for metagenomic binning, comparative biology and taxonomic classification.</title>
        <authorList>
            <person name="Goeker M."/>
        </authorList>
    </citation>
    <scope>NUCLEOTIDE SEQUENCE [LARGE SCALE GENOMIC DNA]</scope>
    <source>
        <strain evidence="4 5">DSM 21667</strain>
    </source>
</reference>
<accession>A0A4R6ZAL9</accession>
<keyword evidence="1" id="KW-0442">Lipid degradation</keyword>
<comment type="subcellular location">
    <subcellularLocation>
        <location evidence="1">Cell inner membrane</location>
        <topology evidence="1">Multi-pass membrane protein</topology>
    </subcellularLocation>
</comment>
<dbReference type="AlphaFoldDB" id="A0A4R6ZAL9"/>
<dbReference type="PANTHER" id="PTHR36305:SF1">
    <property type="entry name" value="PHOSPHATIDYLGLYCEROPHOSPHATASE A"/>
    <property type="match status" value="1"/>
</dbReference>
<comment type="pathway">
    <text evidence="1">Phospholipid metabolism; phosphatidylglycerol biosynthesis; phosphatidylglycerol from CDP-diacylglycerol: step 2/2.</text>
</comment>
<dbReference type="EC" id="3.1.3.27" evidence="1"/>
<proteinExistence type="predicted"/>
<keyword evidence="1" id="KW-0378">Hydrolase</keyword>
<feature type="transmembrane region" description="Helical" evidence="2">
    <location>
        <begin position="94"/>
        <end position="117"/>
    </location>
</feature>
<keyword evidence="1" id="KW-0460">Magnesium</keyword>
<evidence type="ECO:0000256" key="1">
    <source>
        <dbReference type="PIRNR" id="PIRNR006162"/>
    </source>
</evidence>
<dbReference type="GO" id="GO:0046872">
    <property type="term" value="F:metal ion binding"/>
    <property type="evidence" value="ECO:0007669"/>
    <property type="project" value="UniProtKB-KW"/>
</dbReference>
<keyword evidence="1" id="KW-0443">Lipid metabolism</keyword>
<keyword evidence="1 2" id="KW-0472">Membrane</keyword>
<dbReference type="GO" id="GO:0009395">
    <property type="term" value="P:phospholipid catabolic process"/>
    <property type="evidence" value="ECO:0007669"/>
    <property type="project" value="UniProtKB-KW"/>
</dbReference>
<keyword evidence="5" id="KW-1185">Reference proteome</keyword>
<comment type="caution">
    <text evidence="4">The sequence shown here is derived from an EMBL/GenBank/DDBJ whole genome shotgun (WGS) entry which is preliminary data.</text>
</comment>
<dbReference type="InterPro" id="IPR007686">
    <property type="entry name" value="YutG/PgpA"/>
</dbReference>
<keyword evidence="1" id="KW-0997">Cell inner membrane</keyword>
<keyword evidence="1" id="KW-0479">Metal-binding</keyword>
<keyword evidence="2" id="KW-1133">Transmembrane helix</keyword>
<evidence type="ECO:0000256" key="2">
    <source>
        <dbReference type="SAM" id="Phobius"/>
    </source>
</evidence>
<comment type="function">
    <text evidence="1">Lipid phosphatase which dephosphorylates phosphatidylglycerophosphate (PGP) to phosphatidylglycerol (PG).</text>
</comment>
<dbReference type="Proteomes" id="UP000295293">
    <property type="component" value="Unassembled WGS sequence"/>
</dbReference>
<dbReference type="GO" id="GO:0005886">
    <property type="term" value="C:plasma membrane"/>
    <property type="evidence" value="ECO:0007669"/>
    <property type="project" value="UniProtKB-SubCell"/>
</dbReference>
<name>A0A4R6ZAL9_9GAMM</name>
<dbReference type="PIRSF" id="PIRSF006162">
    <property type="entry name" value="PgpA"/>
    <property type="match status" value="1"/>
</dbReference>
<keyword evidence="1" id="KW-1003">Cell membrane</keyword>
<feature type="transmembrane region" description="Helical" evidence="2">
    <location>
        <begin position="21"/>
        <end position="46"/>
    </location>
</feature>
<dbReference type="Pfam" id="PF04608">
    <property type="entry name" value="PgpA"/>
    <property type="match status" value="1"/>
</dbReference>
<dbReference type="GO" id="GO:0006655">
    <property type="term" value="P:phosphatidylglycerol biosynthetic process"/>
    <property type="evidence" value="ECO:0007669"/>
    <property type="project" value="UniProtKB-UniPathway"/>
</dbReference>
<keyword evidence="1 2" id="KW-0812">Transmembrane</keyword>
<dbReference type="UniPathway" id="UPA00084">
    <property type="reaction ID" value="UER00504"/>
</dbReference>
<keyword evidence="1" id="KW-0595">Phospholipid degradation</keyword>
<evidence type="ECO:0000313" key="5">
    <source>
        <dbReference type="Proteomes" id="UP000295293"/>
    </source>
</evidence>
<dbReference type="PANTHER" id="PTHR36305">
    <property type="entry name" value="PHOSPHATIDYLGLYCEROPHOSPHATASE A"/>
    <property type="match status" value="1"/>
</dbReference>
<keyword evidence="1" id="KW-1208">Phospholipid metabolism</keyword>
<dbReference type="InterPro" id="IPR026037">
    <property type="entry name" value="PgpA"/>
</dbReference>
<dbReference type="RefSeq" id="WP_243745929.1">
    <property type="nucleotide sequence ID" value="NZ_SNZH01000001.1"/>
</dbReference>
<dbReference type="CDD" id="cd06971">
    <property type="entry name" value="PgpA"/>
    <property type="match status" value="1"/>
</dbReference>